<dbReference type="Proteomes" id="UP000887013">
    <property type="component" value="Unassembled WGS sequence"/>
</dbReference>
<reference evidence="1" key="1">
    <citation type="submission" date="2020-08" db="EMBL/GenBank/DDBJ databases">
        <title>Multicomponent nature underlies the extraordinary mechanical properties of spider dragline silk.</title>
        <authorList>
            <person name="Kono N."/>
            <person name="Nakamura H."/>
            <person name="Mori M."/>
            <person name="Yoshida Y."/>
            <person name="Ohtoshi R."/>
            <person name="Malay A.D."/>
            <person name="Moran D.A.P."/>
            <person name="Tomita M."/>
            <person name="Numata K."/>
            <person name="Arakawa K."/>
        </authorList>
    </citation>
    <scope>NUCLEOTIDE SEQUENCE</scope>
</reference>
<protein>
    <submittedName>
        <fullName evidence="1">Uncharacterized protein</fullName>
    </submittedName>
</protein>
<keyword evidence="2" id="KW-1185">Reference proteome</keyword>
<dbReference type="EMBL" id="BMAW01120773">
    <property type="protein sequence ID" value="GFT90781.1"/>
    <property type="molecule type" value="Genomic_DNA"/>
</dbReference>
<sequence length="131" mass="15227">MRAVEMFIIIHDCRFQDRAKRRPVSSAEDEVLVWVSRTKLQRNIAIYVEEDNGWVLPSCARLQRLTALRTMEVGFWYLGQGCKEIWLAALSTKNGGFESPVQGNLVNCADDDEGWIRALRKRQYVLLIRLR</sequence>
<proteinExistence type="predicted"/>
<comment type="caution">
    <text evidence="1">The sequence shown here is derived from an EMBL/GenBank/DDBJ whole genome shotgun (WGS) entry which is preliminary data.</text>
</comment>
<name>A0A8X6U4I9_NEPPI</name>
<accession>A0A8X6U4I9</accession>
<gene>
    <name evidence="1" type="ORF">NPIL_404051</name>
</gene>
<dbReference type="AlphaFoldDB" id="A0A8X6U4I9"/>
<organism evidence="1 2">
    <name type="scientific">Nephila pilipes</name>
    <name type="common">Giant wood spider</name>
    <name type="synonym">Nephila maculata</name>
    <dbReference type="NCBI Taxonomy" id="299642"/>
    <lineage>
        <taxon>Eukaryota</taxon>
        <taxon>Metazoa</taxon>
        <taxon>Ecdysozoa</taxon>
        <taxon>Arthropoda</taxon>
        <taxon>Chelicerata</taxon>
        <taxon>Arachnida</taxon>
        <taxon>Araneae</taxon>
        <taxon>Araneomorphae</taxon>
        <taxon>Entelegynae</taxon>
        <taxon>Araneoidea</taxon>
        <taxon>Nephilidae</taxon>
        <taxon>Nephila</taxon>
    </lineage>
</organism>
<evidence type="ECO:0000313" key="1">
    <source>
        <dbReference type="EMBL" id="GFT90781.1"/>
    </source>
</evidence>
<evidence type="ECO:0000313" key="2">
    <source>
        <dbReference type="Proteomes" id="UP000887013"/>
    </source>
</evidence>